<reference evidence="6 7" key="1">
    <citation type="submission" date="2019-06" db="EMBL/GenBank/DDBJ databases">
        <title>Sequencing the genomes of 1000 actinobacteria strains.</title>
        <authorList>
            <person name="Klenk H.-P."/>
        </authorList>
    </citation>
    <scope>NUCLEOTIDE SEQUENCE [LARGE SCALE GENOMIC DNA]</scope>
    <source>
        <strain evidence="6 7">DSM 10596</strain>
    </source>
</reference>
<evidence type="ECO:0000256" key="2">
    <source>
        <dbReference type="ARBA" id="ARBA00022692"/>
    </source>
</evidence>
<dbReference type="AlphaFoldDB" id="A0A542SLM6"/>
<dbReference type="SUPFAM" id="SSF103473">
    <property type="entry name" value="MFS general substrate transporter"/>
    <property type="match status" value="1"/>
</dbReference>
<evidence type="ECO:0000256" key="1">
    <source>
        <dbReference type="ARBA" id="ARBA00004141"/>
    </source>
</evidence>
<keyword evidence="3 5" id="KW-1133">Transmembrane helix</keyword>
<feature type="transmembrane region" description="Helical" evidence="5">
    <location>
        <begin position="65"/>
        <end position="86"/>
    </location>
</feature>
<evidence type="ECO:0000256" key="4">
    <source>
        <dbReference type="ARBA" id="ARBA00023136"/>
    </source>
</evidence>
<comment type="caution">
    <text evidence="6">The sequence shown here is derived from an EMBL/GenBank/DDBJ whole genome shotgun (WGS) entry which is preliminary data.</text>
</comment>
<keyword evidence="7" id="KW-1185">Reference proteome</keyword>
<protein>
    <recommendedName>
        <fullName evidence="8">MFS transporter</fullName>
    </recommendedName>
</protein>
<gene>
    <name evidence="6" type="ORF">FB389_0149</name>
</gene>
<evidence type="ECO:0000256" key="5">
    <source>
        <dbReference type="SAM" id="Phobius"/>
    </source>
</evidence>
<dbReference type="OrthoDB" id="151222at2"/>
<feature type="transmembrane region" description="Helical" evidence="5">
    <location>
        <begin position="162"/>
        <end position="184"/>
    </location>
</feature>
<keyword evidence="2 5" id="KW-0812">Transmembrane</keyword>
<evidence type="ECO:0000313" key="7">
    <source>
        <dbReference type="Proteomes" id="UP000316181"/>
    </source>
</evidence>
<feature type="transmembrane region" description="Helical" evidence="5">
    <location>
        <begin position="221"/>
        <end position="241"/>
    </location>
</feature>
<feature type="transmembrane region" description="Helical" evidence="5">
    <location>
        <begin position="196"/>
        <end position="215"/>
    </location>
</feature>
<evidence type="ECO:0008006" key="8">
    <source>
        <dbReference type="Google" id="ProtNLM"/>
    </source>
</evidence>
<feature type="transmembrane region" description="Helical" evidence="5">
    <location>
        <begin position="14"/>
        <end position="36"/>
    </location>
</feature>
<proteinExistence type="predicted"/>
<dbReference type="GO" id="GO:0016020">
    <property type="term" value="C:membrane"/>
    <property type="evidence" value="ECO:0007669"/>
    <property type="project" value="UniProtKB-SubCell"/>
</dbReference>
<name>A0A542SLM6_9MICO</name>
<dbReference type="InterPro" id="IPR036259">
    <property type="entry name" value="MFS_trans_sf"/>
</dbReference>
<evidence type="ECO:0000313" key="6">
    <source>
        <dbReference type="EMBL" id="TQK75522.1"/>
    </source>
</evidence>
<dbReference type="PANTHER" id="PTHR23514">
    <property type="entry name" value="BYPASS OF STOP CODON PROTEIN 6"/>
    <property type="match status" value="1"/>
</dbReference>
<sequence>MAGFFSFRAGWSPWQLILLAVVAGAAVMIAACLRLLSPAPERDGAGGAIKDEATSRGPRASKWRVSSSVLLLGGAAFLLMLAEGVANDWSALQVASRFGASDAVSALGYAAFASTMTLGRFATDAVVARLGALPVLIGGAGVGAAGLAVVVASPALPLTLAGWALLGTGLAGCVPQLFTAAGNLPGTSAGITISRVLSFGYVGQLAGPAVIGWAAQASTVTLALAIPAGGLVAVIGTYPLMKRALERRAGR</sequence>
<feature type="transmembrane region" description="Helical" evidence="5">
    <location>
        <begin position="106"/>
        <end position="123"/>
    </location>
</feature>
<dbReference type="InterPro" id="IPR051788">
    <property type="entry name" value="MFS_Transporter"/>
</dbReference>
<comment type="subcellular location">
    <subcellularLocation>
        <location evidence="1">Membrane</location>
        <topology evidence="1">Multi-pass membrane protein</topology>
    </subcellularLocation>
</comment>
<dbReference type="PANTHER" id="PTHR23514:SF13">
    <property type="entry name" value="INNER MEMBRANE PROTEIN YBJJ"/>
    <property type="match status" value="1"/>
</dbReference>
<evidence type="ECO:0000256" key="3">
    <source>
        <dbReference type="ARBA" id="ARBA00022989"/>
    </source>
</evidence>
<dbReference type="Proteomes" id="UP000316181">
    <property type="component" value="Unassembled WGS sequence"/>
</dbReference>
<dbReference type="EMBL" id="VFNV01000001">
    <property type="protein sequence ID" value="TQK75522.1"/>
    <property type="molecule type" value="Genomic_DNA"/>
</dbReference>
<organism evidence="6 7">
    <name type="scientific">Rarobacter incanus</name>
    <dbReference type="NCBI Taxonomy" id="153494"/>
    <lineage>
        <taxon>Bacteria</taxon>
        <taxon>Bacillati</taxon>
        <taxon>Actinomycetota</taxon>
        <taxon>Actinomycetes</taxon>
        <taxon>Micrococcales</taxon>
        <taxon>Rarobacteraceae</taxon>
        <taxon>Rarobacter</taxon>
    </lineage>
</organism>
<dbReference type="RefSeq" id="WP_142110923.1">
    <property type="nucleotide sequence ID" value="NZ_BAAATB010000005.1"/>
</dbReference>
<accession>A0A542SLM6</accession>
<keyword evidence="4 5" id="KW-0472">Membrane</keyword>
<dbReference type="Gene3D" id="1.20.1250.20">
    <property type="entry name" value="MFS general substrate transporter like domains"/>
    <property type="match status" value="1"/>
</dbReference>
<feature type="transmembrane region" description="Helical" evidence="5">
    <location>
        <begin position="135"/>
        <end position="156"/>
    </location>
</feature>